<proteinExistence type="inferred from homology"/>
<keyword evidence="1 3" id="KW-1015">Disulfide bond</keyword>
<dbReference type="GO" id="GO:0015035">
    <property type="term" value="F:protein-disulfide reductase activity"/>
    <property type="evidence" value="ECO:0007669"/>
    <property type="project" value="InterPro"/>
</dbReference>
<comment type="similarity">
    <text evidence="2">Belongs to the thioredoxin family.</text>
</comment>
<keyword evidence="3" id="KW-0676">Redox-active center</keyword>
<dbReference type="Pfam" id="PF00085">
    <property type="entry name" value="Thioredoxin"/>
    <property type="match status" value="1"/>
</dbReference>
<dbReference type="PANTHER" id="PTHR46115">
    <property type="entry name" value="THIOREDOXIN-LIKE PROTEIN 1"/>
    <property type="match status" value="1"/>
</dbReference>
<dbReference type="AlphaFoldDB" id="A0A6V1KK12"/>
<dbReference type="InterPro" id="IPR013766">
    <property type="entry name" value="Thioredoxin_domain"/>
</dbReference>
<dbReference type="InterPro" id="IPR036249">
    <property type="entry name" value="Thioredoxin-like_sf"/>
</dbReference>
<feature type="disulfide bond" description="Redox-active" evidence="3">
    <location>
        <begin position="32"/>
        <end position="35"/>
    </location>
</feature>
<dbReference type="InterPro" id="IPR005746">
    <property type="entry name" value="Thioredoxin"/>
</dbReference>
<name>A0A6V1KK12_HETAK</name>
<dbReference type="EMBL" id="HBIU01021574">
    <property type="protein sequence ID" value="CAE0631415.1"/>
    <property type="molecule type" value="Transcribed_RNA"/>
</dbReference>
<evidence type="ECO:0000256" key="1">
    <source>
        <dbReference type="ARBA" id="ARBA00023157"/>
    </source>
</evidence>
<evidence type="ECO:0000256" key="2">
    <source>
        <dbReference type="PIRNR" id="PIRNR000077"/>
    </source>
</evidence>
<dbReference type="PRINTS" id="PR00421">
    <property type="entry name" value="THIOREDOXIN"/>
</dbReference>
<sequence length="108" mass="11844">MAKVIQGTEELDLQLTEAGDKLVLLYFSAVWCGPCMTMGPVVETMAGDSKYENVVFIKVDVDENEDIAERYDIEAMPTFKFIKGGEVVETVIGANHNALQSKLEAVLA</sequence>
<dbReference type="PIRSF" id="PIRSF000077">
    <property type="entry name" value="Thioredoxin"/>
    <property type="match status" value="1"/>
</dbReference>
<dbReference type="InterPro" id="IPR017937">
    <property type="entry name" value="Thioredoxin_CS"/>
</dbReference>
<reference evidence="5" key="1">
    <citation type="submission" date="2021-01" db="EMBL/GenBank/DDBJ databases">
        <authorList>
            <person name="Corre E."/>
            <person name="Pelletier E."/>
            <person name="Niang G."/>
            <person name="Scheremetjew M."/>
            <person name="Finn R."/>
            <person name="Kale V."/>
            <person name="Holt S."/>
            <person name="Cochrane G."/>
            <person name="Meng A."/>
            <person name="Brown T."/>
            <person name="Cohen L."/>
        </authorList>
    </citation>
    <scope>NUCLEOTIDE SEQUENCE</scope>
    <source>
        <strain evidence="5">CCMP3107</strain>
    </source>
</reference>
<evidence type="ECO:0000313" key="5">
    <source>
        <dbReference type="EMBL" id="CAE0631415.1"/>
    </source>
</evidence>
<evidence type="ECO:0000259" key="4">
    <source>
        <dbReference type="PROSITE" id="PS51352"/>
    </source>
</evidence>
<dbReference type="PROSITE" id="PS00194">
    <property type="entry name" value="THIOREDOXIN_1"/>
    <property type="match status" value="1"/>
</dbReference>
<feature type="domain" description="Thioredoxin" evidence="4">
    <location>
        <begin position="1"/>
        <end position="108"/>
    </location>
</feature>
<dbReference type="CDD" id="cd02947">
    <property type="entry name" value="TRX_family"/>
    <property type="match status" value="1"/>
</dbReference>
<organism evidence="5">
    <name type="scientific">Heterosigma akashiwo</name>
    <name type="common">Chromophytic alga</name>
    <name type="synonym">Heterosigma carterae</name>
    <dbReference type="NCBI Taxonomy" id="2829"/>
    <lineage>
        <taxon>Eukaryota</taxon>
        <taxon>Sar</taxon>
        <taxon>Stramenopiles</taxon>
        <taxon>Ochrophyta</taxon>
        <taxon>Raphidophyceae</taxon>
        <taxon>Chattonellales</taxon>
        <taxon>Chattonellaceae</taxon>
        <taxon>Heterosigma</taxon>
    </lineage>
</organism>
<protein>
    <recommendedName>
        <fullName evidence="2">Thioredoxin</fullName>
    </recommendedName>
</protein>
<dbReference type="Gene3D" id="3.40.30.10">
    <property type="entry name" value="Glutaredoxin"/>
    <property type="match status" value="1"/>
</dbReference>
<dbReference type="SUPFAM" id="SSF52833">
    <property type="entry name" value="Thioredoxin-like"/>
    <property type="match status" value="1"/>
</dbReference>
<gene>
    <name evidence="5" type="ORF">HAKA00212_LOCUS10117</name>
</gene>
<accession>A0A6V1KK12</accession>
<dbReference type="PROSITE" id="PS51352">
    <property type="entry name" value="THIOREDOXIN_2"/>
    <property type="match status" value="1"/>
</dbReference>
<evidence type="ECO:0000256" key="3">
    <source>
        <dbReference type="PIRSR" id="PIRSR000077-4"/>
    </source>
</evidence>